<keyword evidence="3" id="KW-1185">Reference proteome</keyword>
<reference evidence="2 3" key="1">
    <citation type="submission" date="2019-06" db="EMBL/GenBank/DDBJ databases">
        <title>New taxonomy in bacterial strain CC-CFT640, isolated from vineyard.</title>
        <authorList>
            <person name="Lin S.-Y."/>
            <person name="Tsai C.-F."/>
            <person name="Young C.-C."/>
        </authorList>
    </citation>
    <scope>NUCLEOTIDE SEQUENCE [LARGE SCALE GENOMIC DNA]</scope>
    <source>
        <strain evidence="2 3">CC-CFT640</strain>
    </source>
</reference>
<dbReference type="EC" id="3.5.2.9" evidence="1"/>
<dbReference type="NCBIfam" id="NF003816">
    <property type="entry name" value="PRK05406.1-5"/>
    <property type="match status" value="1"/>
</dbReference>
<gene>
    <name evidence="1 2" type="primary">pxpA</name>
    <name evidence="2" type="ORF">FHP25_15110</name>
</gene>
<dbReference type="Pfam" id="PF03746">
    <property type="entry name" value="LamB_YcsF"/>
    <property type="match status" value="1"/>
</dbReference>
<name>A0A5C8PLY4_9HYPH</name>
<dbReference type="OrthoDB" id="9773478at2"/>
<keyword evidence="1" id="KW-0067">ATP-binding</keyword>
<dbReference type="Gene3D" id="3.20.20.370">
    <property type="entry name" value="Glycoside hydrolase/deacetylase"/>
    <property type="match status" value="1"/>
</dbReference>
<comment type="catalytic activity">
    <reaction evidence="1">
        <text>5-oxo-L-proline + ATP + 2 H2O = L-glutamate + ADP + phosphate + H(+)</text>
        <dbReference type="Rhea" id="RHEA:10348"/>
        <dbReference type="ChEBI" id="CHEBI:15377"/>
        <dbReference type="ChEBI" id="CHEBI:15378"/>
        <dbReference type="ChEBI" id="CHEBI:29985"/>
        <dbReference type="ChEBI" id="CHEBI:30616"/>
        <dbReference type="ChEBI" id="CHEBI:43474"/>
        <dbReference type="ChEBI" id="CHEBI:58402"/>
        <dbReference type="ChEBI" id="CHEBI:456216"/>
        <dbReference type="EC" id="3.5.2.9"/>
    </reaction>
</comment>
<accession>A0A5C8PLY4</accession>
<dbReference type="GO" id="GO:0005524">
    <property type="term" value="F:ATP binding"/>
    <property type="evidence" value="ECO:0007669"/>
    <property type="project" value="UniProtKB-UniRule"/>
</dbReference>
<comment type="caution">
    <text evidence="2">The sequence shown here is derived from an EMBL/GenBank/DDBJ whole genome shotgun (WGS) entry which is preliminary data.</text>
</comment>
<dbReference type="PANTHER" id="PTHR30292:SF0">
    <property type="entry name" value="5-OXOPROLINASE SUBUNIT A"/>
    <property type="match status" value="1"/>
</dbReference>
<dbReference type="RefSeq" id="WP_147847774.1">
    <property type="nucleotide sequence ID" value="NZ_VDUZ01000015.1"/>
</dbReference>
<dbReference type="GO" id="GO:0017168">
    <property type="term" value="F:5-oxoprolinase (ATP-hydrolyzing) activity"/>
    <property type="evidence" value="ECO:0007669"/>
    <property type="project" value="UniProtKB-UniRule"/>
</dbReference>
<dbReference type="GO" id="GO:0005975">
    <property type="term" value="P:carbohydrate metabolic process"/>
    <property type="evidence" value="ECO:0007669"/>
    <property type="project" value="InterPro"/>
</dbReference>
<dbReference type="Proteomes" id="UP000321638">
    <property type="component" value="Unassembled WGS sequence"/>
</dbReference>
<evidence type="ECO:0000313" key="3">
    <source>
        <dbReference type="Proteomes" id="UP000321638"/>
    </source>
</evidence>
<dbReference type="SUPFAM" id="SSF88713">
    <property type="entry name" value="Glycoside hydrolase/deacetylase"/>
    <property type="match status" value="1"/>
</dbReference>
<dbReference type="PANTHER" id="PTHR30292">
    <property type="entry name" value="UNCHARACTERIZED PROTEIN YBGL-RELATED"/>
    <property type="match status" value="1"/>
</dbReference>
<organism evidence="2 3">
    <name type="scientific">Vineibacter terrae</name>
    <dbReference type="NCBI Taxonomy" id="2586908"/>
    <lineage>
        <taxon>Bacteria</taxon>
        <taxon>Pseudomonadati</taxon>
        <taxon>Pseudomonadota</taxon>
        <taxon>Alphaproteobacteria</taxon>
        <taxon>Hyphomicrobiales</taxon>
        <taxon>Vineibacter</taxon>
    </lineage>
</organism>
<comment type="function">
    <text evidence="1">Catalyzes the cleavage of 5-oxoproline to form L-glutamate coupled to the hydrolysis of ATP to ADP and inorganic phosphate.</text>
</comment>
<dbReference type="AlphaFoldDB" id="A0A5C8PLY4"/>
<evidence type="ECO:0000256" key="1">
    <source>
        <dbReference type="HAMAP-Rule" id="MF_00691"/>
    </source>
</evidence>
<dbReference type="EMBL" id="VDUZ01000015">
    <property type="protein sequence ID" value="TXL75203.1"/>
    <property type="molecule type" value="Genomic_DNA"/>
</dbReference>
<keyword evidence="1" id="KW-0547">Nucleotide-binding</keyword>
<dbReference type="CDD" id="cd10787">
    <property type="entry name" value="LamB_YcsF_like"/>
    <property type="match status" value="1"/>
</dbReference>
<sequence length="259" mass="27972">MATEININSDLGESFGPWNMGNDVEVLKIVRSANIACGFHAGDPMVMARTVRLSVENGVSIGAHPGFPDLQGFGRRVMRFTNAEIEMIIAYQVGALMAIAAANGGKVTHVKPHGMMANMSAEDEDLAMAMARAIKAVDPSLIFLAQAVTPQVTAARKVGLRAAEEVFADRTYTDKGILTPRKEPNAMIHDAQESLRAVKRMIEEQAIFSTSGKKIPCQVDSVCVHGDEPTAVTTARTVRDGLQASQIRIVSLPELQRMQ</sequence>
<comment type="similarity">
    <text evidence="1">Belongs to the LamB/PxpA family.</text>
</comment>
<dbReference type="InterPro" id="IPR011330">
    <property type="entry name" value="Glyco_hydro/deAcase_b/a-brl"/>
</dbReference>
<comment type="subunit">
    <text evidence="1">Forms a complex composed of PxpA, PxpB and PxpC.</text>
</comment>
<dbReference type="NCBIfam" id="NF003814">
    <property type="entry name" value="PRK05406.1-3"/>
    <property type="match status" value="1"/>
</dbReference>
<evidence type="ECO:0000313" key="2">
    <source>
        <dbReference type="EMBL" id="TXL75203.1"/>
    </source>
</evidence>
<keyword evidence="1 2" id="KW-0378">Hydrolase</keyword>
<proteinExistence type="inferred from homology"/>
<dbReference type="HAMAP" id="MF_00691">
    <property type="entry name" value="PxpA"/>
    <property type="match status" value="1"/>
</dbReference>
<protein>
    <recommendedName>
        <fullName evidence="1">5-oxoprolinase subunit A</fullName>
        <shortName evidence="1">5-OPase subunit A</shortName>
        <ecNumber evidence="1">3.5.2.9</ecNumber>
    </recommendedName>
    <alternativeName>
        <fullName evidence="1">5-oxoprolinase (ATP-hydrolyzing) subunit A</fullName>
    </alternativeName>
</protein>
<dbReference type="InterPro" id="IPR005501">
    <property type="entry name" value="LamB/YcsF/PxpA-like"/>
</dbReference>